<feature type="compositionally biased region" description="Low complexity" evidence="1">
    <location>
        <begin position="127"/>
        <end position="138"/>
    </location>
</feature>
<dbReference type="AlphaFoldDB" id="M2T517"/>
<proteinExistence type="predicted"/>
<keyword evidence="3" id="KW-1185">Reference proteome</keyword>
<dbReference type="OMA" id="QANEYGM"/>
<dbReference type="KEGG" id="bsc:COCSADRAFT_357310"/>
<sequence>MGISLKIKIPIGSRRRPSEKPDVQKPSGEGSSHKQAQDHRSRDPPSPHHSRKPESRPKPYIVQPTTRSYNIAEVRLSTAPQKPHVTTHTITTTTPSSRRHRRHSSISIRSPPRSSHGYVETRRRRSSQTTTPRSPVSPLGTSRFEYPSPWSRPQPAIQRDEYGFSIRMPSTPAGQANEYGMSALAPVDSDEYSYFEPWVGDEKEGAKEDEKEKEKSGWTEDNLRGYYSYGVGSVGAAGGRSEQSVRESQGEGSRVRFA</sequence>
<feature type="compositionally biased region" description="Low complexity" evidence="1">
    <location>
        <begin position="105"/>
        <end position="115"/>
    </location>
</feature>
<dbReference type="OrthoDB" id="3695247at2759"/>
<protein>
    <submittedName>
        <fullName evidence="2">Uncharacterized protein</fullName>
    </submittedName>
</protein>
<evidence type="ECO:0000313" key="2">
    <source>
        <dbReference type="EMBL" id="EMD64351.1"/>
    </source>
</evidence>
<organism evidence="2 3">
    <name type="scientific">Cochliobolus sativus (strain ND90Pr / ATCC 201652)</name>
    <name type="common">Common root rot and spot blotch fungus</name>
    <name type="synonym">Bipolaris sorokiniana</name>
    <dbReference type="NCBI Taxonomy" id="665912"/>
    <lineage>
        <taxon>Eukaryota</taxon>
        <taxon>Fungi</taxon>
        <taxon>Dikarya</taxon>
        <taxon>Ascomycota</taxon>
        <taxon>Pezizomycotina</taxon>
        <taxon>Dothideomycetes</taxon>
        <taxon>Pleosporomycetidae</taxon>
        <taxon>Pleosporales</taxon>
        <taxon>Pleosporineae</taxon>
        <taxon>Pleosporaceae</taxon>
        <taxon>Bipolaris</taxon>
    </lineage>
</organism>
<feature type="region of interest" description="Disordered" evidence="1">
    <location>
        <begin position="1"/>
        <end position="156"/>
    </location>
</feature>
<reference evidence="2 3" key="1">
    <citation type="journal article" date="2012" name="PLoS Pathog.">
        <title>Diverse lifestyles and strategies of plant pathogenesis encoded in the genomes of eighteen Dothideomycetes fungi.</title>
        <authorList>
            <person name="Ohm R.A."/>
            <person name="Feau N."/>
            <person name="Henrissat B."/>
            <person name="Schoch C.L."/>
            <person name="Horwitz B.A."/>
            <person name="Barry K.W."/>
            <person name="Condon B.J."/>
            <person name="Copeland A.C."/>
            <person name="Dhillon B."/>
            <person name="Glaser F."/>
            <person name="Hesse C.N."/>
            <person name="Kosti I."/>
            <person name="LaButti K."/>
            <person name="Lindquist E.A."/>
            <person name="Lucas S."/>
            <person name="Salamov A.A."/>
            <person name="Bradshaw R.E."/>
            <person name="Ciuffetti L."/>
            <person name="Hamelin R.C."/>
            <person name="Kema G.H.J."/>
            <person name="Lawrence C."/>
            <person name="Scott J.A."/>
            <person name="Spatafora J.W."/>
            <person name="Turgeon B.G."/>
            <person name="de Wit P.J.G.M."/>
            <person name="Zhong S."/>
            <person name="Goodwin S.B."/>
            <person name="Grigoriev I.V."/>
        </authorList>
    </citation>
    <scope>NUCLEOTIDE SEQUENCE [LARGE SCALE GENOMIC DNA]</scope>
    <source>
        <strain evidence="3">ND90Pr / ATCC 201652</strain>
    </source>
</reference>
<dbReference type="HOGENOM" id="CLU_094643_0_0_1"/>
<evidence type="ECO:0000313" key="3">
    <source>
        <dbReference type="Proteomes" id="UP000016934"/>
    </source>
</evidence>
<dbReference type="EMBL" id="KB445643">
    <property type="protein sequence ID" value="EMD64351.1"/>
    <property type="molecule type" value="Genomic_DNA"/>
</dbReference>
<accession>M2T517</accession>
<reference evidence="3" key="2">
    <citation type="journal article" date="2013" name="PLoS Genet.">
        <title>Comparative genome structure, secondary metabolite, and effector coding capacity across Cochliobolus pathogens.</title>
        <authorList>
            <person name="Condon B.J."/>
            <person name="Leng Y."/>
            <person name="Wu D."/>
            <person name="Bushley K.E."/>
            <person name="Ohm R.A."/>
            <person name="Otillar R."/>
            <person name="Martin J."/>
            <person name="Schackwitz W."/>
            <person name="Grimwood J."/>
            <person name="MohdZainudin N."/>
            <person name="Xue C."/>
            <person name="Wang R."/>
            <person name="Manning V.A."/>
            <person name="Dhillon B."/>
            <person name="Tu Z.J."/>
            <person name="Steffenson B.J."/>
            <person name="Salamov A."/>
            <person name="Sun H."/>
            <person name="Lowry S."/>
            <person name="LaButti K."/>
            <person name="Han J."/>
            <person name="Copeland A."/>
            <person name="Lindquist E."/>
            <person name="Barry K."/>
            <person name="Schmutz J."/>
            <person name="Baker S.E."/>
            <person name="Ciuffetti L.M."/>
            <person name="Grigoriev I.V."/>
            <person name="Zhong S."/>
            <person name="Turgeon B.G."/>
        </authorList>
    </citation>
    <scope>NUCLEOTIDE SEQUENCE [LARGE SCALE GENOMIC DNA]</scope>
    <source>
        <strain evidence="3">ND90Pr / ATCC 201652</strain>
    </source>
</reference>
<dbReference type="RefSeq" id="XP_007700165.1">
    <property type="nucleotide sequence ID" value="XM_007701975.1"/>
</dbReference>
<name>M2T517_COCSN</name>
<dbReference type="GeneID" id="19138490"/>
<feature type="compositionally biased region" description="Basic and acidic residues" evidence="1">
    <location>
        <begin position="31"/>
        <end position="57"/>
    </location>
</feature>
<gene>
    <name evidence="2" type="ORF">COCSADRAFT_357310</name>
</gene>
<feature type="compositionally biased region" description="Low complexity" evidence="1">
    <location>
        <begin position="86"/>
        <end position="96"/>
    </location>
</feature>
<dbReference type="Proteomes" id="UP000016934">
    <property type="component" value="Unassembled WGS sequence"/>
</dbReference>
<feature type="region of interest" description="Disordered" evidence="1">
    <location>
        <begin position="235"/>
        <end position="258"/>
    </location>
</feature>
<evidence type="ECO:0000256" key="1">
    <source>
        <dbReference type="SAM" id="MobiDB-lite"/>
    </source>
</evidence>